<dbReference type="AlphaFoldDB" id="A0A4Q7JDU2"/>
<gene>
    <name evidence="8" type="ORF">EWH70_08035</name>
</gene>
<feature type="domain" description="DNA2/NAM7 helicase-like C-terminal" evidence="7">
    <location>
        <begin position="743"/>
        <end position="937"/>
    </location>
</feature>
<dbReference type="Pfam" id="PF13086">
    <property type="entry name" value="AAA_11"/>
    <property type="match status" value="2"/>
</dbReference>
<dbReference type="GO" id="GO:0005524">
    <property type="term" value="F:ATP binding"/>
    <property type="evidence" value="ECO:0007669"/>
    <property type="project" value="UniProtKB-KW"/>
</dbReference>
<comment type="caution">
    <text evidence="8">The sequence shown here is derived from an EMBL/GenBank/DDBJ whole genome shotgun (WGS) entry which is preliminary data.</text>
</comment>
<dbReference type="Gene3D" id="3.40.50.300">
    <property type="entry name" value="P-loop containing nucleotide triphosphate hydrolases"/>
    <property type="match status" value="3"/>
</dbReference>
<dbReference type="EMBL" id="SFCC01000003">
    <property type="protein sequence ID" value="RZQ64823.1"/>
    <property type="molecule type" value="Genomic_DNA"/>
</dbReference>
<dbReference type="Proteomes" id="UP000292003">
    <property type="component" value="Unassembled WGS sequence"/>
</dbReference>
<sequence>MFVDVALPGPIALVPARQLDAKLQKQTADWPGSVPNGVTQVAADLNRDPRGVPATLSEPRKGGGSRSLRLYTRTYVVVLYASREGDAYTVAAISPLGLRDHDTLARGCLLLRSSWSPVAELRLVPRGSHARWDRIQQGWSVLVQRLGGEQVLPTRNAKHLDFLDTLDRLIDKTQEITGGRSAGEPGYPHRSVEPVGERRYTGSAFYAFQLVGDRVPERNRFVAVRGESGRRGQVVRAEAARVVVRFDGSVDWAQLPQQGQLEVTTSNIVFTTQRKAVEALRTGQARNRSLLSVLVDHQVRALEVVPDTPAEELDEDQIEAFRRALGVRDMLVVLGPPGTGKTRTISQIARSCAVTPGRGPVLVASHTNKAVDNVLAKLSRDVVVVRVGNEGKIDRDGIPFLLERQAAELREEITRSVGEALRGYRQLPLARQWADELARRIGALAAALATATVAQEELERVRRAVGGPAQARVETLSAEVVQQEHQVRRHAARLERVMRRDARASARRWWPPLAGWARAARRARVRRIEARRADLAGATELAARQRAAIADAQRTAHAMTRDDPRVRAADQELHLAQQHVAEATAGVGEARSVIGTVIAPVANLPESATGDPATAVRNLWALHTWIGQQLDVLEGRAKLLTEWSKEISGEVEQLYPELIRYADVIGATCVGAGSRDEIAEVEFDLAIVDEAGQIGTADVLVPLARAKRSVLVGDHRQLPPFLDTDVGEWGVGTGDERIRTLLTTSALEILVDELPASHVVRLTRQRRMPRVIADFVSDMFYGGTLRTTVERAHDPSLFASPLAFVDTSGLPQQHRNESPAPRANGQRRGCVNHAEAQMLTMLAEYFHRRGVEWALIVPYAAQAELISTTLREQLGAPDTVDSSVGTVDSFQGGERDVVLYGFTRSNSAGKVGFLDELRRANVAFTRARRQLVLVGDMHMLLRATNDRFRRLARSLRDHVAATGDVHRYAELVATLEGLRE</sequence>
<dbReference type="RefSeq" id="WP_130474622.1">
    <property type="nucleotide sequence ID" value="NZ_SFCC01000003.1"/>
</dbReference>
<dbReference type="Pfam" id="PF13087">
    <property type="entry name" value="AAA_12"/>
    <property type="match status" value="1"/>
</dbReference>
<evidence type="ECO:0000256" key="5">
    <source>
        <dbReference type="ARBA" id="ARBA00022840"/>
    </source>
</evidence>
<feature type="domain" description="DNA2/NAM7 helicase helicase" evidence="6">
    <location>
        <begin position="313"/>
        <end position="503"/>
    </location>
</feature>
<evidence type="ECO:0008006" key="10">
    <source>
        <dbReference type="Google" id="ProtNLM"/>
    </source>
</evidence>
<keyword evidence="3" id="KW-0378">Hydrolase</keyword>
<dbReference type="InterPro" id="IPR041677">
    <property type="entry name" value="DNA2/NAM7_AAA_11"/>
</dbReference>
<dbReference type="GO" id="GO:0016787">
    <property type="term" value="F:hydrolase activity"/>
    <property type="evidence" value="ECO:0007669"/>
    <property type="project" value="UniProtKB-KW"/>
</dbReference>
<keyword evidence="5" id="KW-0067">ATP-binding</keyword>
<evidence type="ECO:0000259" key="6">
    <source>
        <dbReference type="Pfam" id="PF13086"/>
    </source>
</evidence>
<dbReference type="InterPro" id="IPR027417">
    <property type="entry name" value="P-loop_NTPase"/>
</dbReference>
<comment type="similarity">
    <text evidence="1">Belongs to the DNA2/NAM7 helicase family.</text>
</comment>
<dbReference type="SUPFAM" id="SSF52540">
    <property type="entry name" value="P-loop containing nucleoside triphosphate hydrolases"/>
    <property type="match status" value="1"/>
</dbReference>
<dbReference type="PANTHER" id="PTHR43788:SF8">
    <property type="entry name" value="DNA-BINDING PROTEIN SMUBP-2"/>
    <property type="match status" value="1"/>
</dbReference>
<dbReference type="CDD" id="cd18808">
    <property type="entry name" value="SF1_C_Upf1"/>
    <property type="match status" value="1"/>
</dbReference>
<dbReference type="OrthoDB" id="3197455at2"/>
<evidence type="ECO:0000256" key="2">
    <source>
        <dbReference type="ARBA" id="ARBA00022741"/>
    </source>
</evidence>
<evidence type="ECO:0000313" key="9">
    <source>
        <dbReference type="Proteomes" id="UP000292003"/>
    </source>
</evidence>
<dbReference type="PANTHER" id="PTHR43788">
    <property type="entry name" value="DNA2/NAM7 HELICASE FAMILY MEMBER"/>
    <property type="match status" value="1"/>
</dbReference>
<accession>A0A4Q7JDU2</accession>
<name>A0A4Q7JDU2_9PSEU</name>
<proteinExistence type="inferred from homology"/>
<keyword evidence="4" id="KW-0347">Helicase</keyword>
<evidence type="ECO:0000313" key="8">
    <source>
        <dbReference type="EMBL" id="RZQ64823.1"/>
    </source>
</evidence>
<dbReference type="GO" id="GO:0043139">
    <property type="term" value="F:5'-3' DNA helicase activity"/>
    <property type="evidence" value="ECO:0007669"/>
    <property type="project" value="TreeGrafter"/>
</dbReference>
<evidence type="ECO:0000256" key="3">
    <source>
        <dbReference type="ARBA" id="ARBA00022801"/>
    </source>
</evidence>
<evidence type="ECO:0000256" key="1">
    <source>
        <dbReference type="ARBA" id="ARBA00007913"/>
    </source>
</evidence>
<organism evidence="8 9">
    <name type="scientific">Amycolatopsis suaedae</name>
    <dbReference type="NCBI Taxonomy" id="2510978"/>
    <lineage>
        <taxon>Bacteria</taxon>
        <taxon>Bacillati</taxon>
        <taxon>Actinomycetota</taxon>
        <taxon>Actinomycetes</taxon>
        <taxon>Pseudonocardiales</taxon>
        <taxon>Pseudonocardiaceae</taxon>
        <taxon>Amycolatopsis</taxon>
    </lineage>
</organism>
<keyword evidence="2" id="KW-0547">Nucleotide-binding</keyword>
<evidence type="ECO:0000259" key="7">
    <source>
        <dbReference type="Pfam" id="PF13087"/>
    </source>
</evidence>
<dbReference type="InterPro" id="IPR047187">
    <property type="entry name" value="SF1_C_Upf1"/>
</dbReference>
<evidence type="ECO:0000256" key="4">
    <source>
        <dbReference type="ARBA" id="ARBA00022806"/>
    </source>
</evidence>
<keyword evidence="9" id="KW-1185">Reference proteome</keyword>
<dbReference type="InterPro" id="IPR041679">
    <property type="entry name" value="DNA2/NAM7-like_C"/>
</dbReference>
<feature type="domain" description="DNA2/NAM7 helicase helicase" evidence="6">
    <location>
        <begin position="638"/>
        <end position="722"/>
    </location>
</feature>
<dbReference type="InterPro" id="IPR050534">
    <property type="entry name" value="Coronavir_polyprotein_1ab"/>
</dbReference>
<protein>
    <recommendedName>
        <fullName evidence="10">Helicase</fullName>
    </recommendedName>
</protein>
<reference evidence="8 9" key="1">
    <citation type="submission" date="2019-02" db="EMBL/GenBank/DDBJ databases">
        <title>Draft genome sequence of Amycolatopsis sp. 8-3EHSu isolated from roots of Suaeda maritima.</title>
        <authorList>
            <person name="Duangmal K."/>
            <person name="Chantavorakit T."/>
        </authorList>
    </citation>
    <scope>NUCLEOTIDE SEQUENCE [LARGE SCALE GENOMIC DNA]</scope>
    <source>
        <strain evidence="8 9">8-3EHSu</strain>
    </source>
</reference>